<gene>
    <name evidence="1" type="ORF">CMC5_008270</name>
</gene>
<proteinExistence type="predicted"/>
<dbReference type="Proteomes" id="UP000067626">
    <property type="component" value="Chromosome"/>
</dbReference>
<dbReference type="KEGG" id="ccro:CMC5_008270"/>
<organism evidence="1 2">
    <name type="scientific">Chondromyces crocatus</name>
    <dbReference type="NCBI Taxonomy" id="52"/>
    <lineage>
        <taxon>Bacteria</taxon>
        <taxon>Pseudomonadati</taxon>
        <taxon>Myxococcota</taxon>
        <taxon>Polyangia</taxon>
        <taxon>Polyangiales</taxon>
        <taxon>Polyangiaceae</taxon>
        <taxon>Chondromyces</taxon>
    </lineage>
</organism>
<dbReference type="AlphaFoldDB" id="A0A0K1E753"/>
<protein>
    <submittedName>
        <fullName evidence="1">Uncharacterized protein</fullName>
    </submittedName>
</protein>
<evidence type="ECO:0000313" key="1">
    <source>
        <dbReference type="EMBL" id="AKT36706.1"/>
    </source>
</evidence>
<name>A0A0K1E753_CHOCO</name>
<evidence type="ECO:0000313" key="2">
    <source>
        <dbReference type="Proteomes" id="UP000067626"/>
    </source>
</evidence>
<reference evidence="1 2" key="1">
    <citation type="submission" date="2015-07" db="EMBL/GenBank/DDBJ databases">
        <title>Genome analysis of myxobacterium Chondromyces crocatus Cm c5 reveals a high potential for natural compound synthesis and the genetic basis for the loss of fruiting body formation.</title>
        <authorList>
            <person name="Zaburannyi N."/>
            <person name="Bunk B."/>
            <person name="Maier J."/>
            <person name="Overmann J."/>
            <person name="Mueller R."/>
        </authorList>
    </citation>
    <scope>NUCLEOTIDE SEQUENCE [LARGE SCALE GENOMIC DNA]</scope>
    <source>
        <strain evidence="1 2">Cm c5</strain>
    </source>
</reference>
<dbReference type="STRING" id="52.CMC5_008270"/>
<sequence length="125" mass="13498">MRPGASHAPRGDEVRSALCLYARCADGPKRRDASDVALGGRGLVGGGDARPCRVNECRPALAEAGRWSLFLGNVLVDLFLPARHRGADIQRRIQAVLLGRRRDGGRFGHGLRSFLFPGRRLVDGG</sequence>
<keyword evidence="2" id="KW-1185">Reference proteome</keyword>
<dbReference type="EMBL" id="CP012159">
    <property type="protein sequence ID" value="AKT36706.1"/>
    <property type="molecule type" value="Genomic_DNA"/>
</dbReference>
<accession>A0A0K1E753</accession>